<name>A0A1V0FZ33_9TRYP</name>
<comment type="subcellular location">
    <subcellularLocation>
        <location evidence="2">Cell membrane</location>
        <topology evidence="2">Lipid-anchor</topology>
        <topology evidence="2">GPI-anchor</topology>
    </subcellularLocation>
</comment>
<sequence length="327" mass="33811">MVKELQNKVLYGDSGALTADNDKPFPATGATACGGGNPTGARSGASLAGDLVCLCAKTGGNGNECTGKNVGTIAYTAAAAAKTAYEQLLPLCPKAKGTKFNSASAAAARAGFITALKENGKGSQADANILGAEDSKQCNGGAQGLCVYYKDTPEDGHTPIPWLEALEAAERKVEEAKTNALANGQIYSAVVNLKHTALSAYLRAISGDAPWPLDSAQAAKPSGSQAEKCNKLKTKKDCEEKGCQWKGTDNKTGTCEADETKVTTQTNTAGTGEGASGATTEKCKGKEQKDCKDGCKWEGTECKDSSFLLNKHFALSVVSAVFVTLLF</sequence>
<feature type="domain" description="Trypanosome variant surface glycoprotein C-terminal" evidence="9">
    <location>
        <begin position="229"/>
        <end position="326"/>
    </location>
</feature>
<evidence type="ECO:0000256" key="2">
    <source>
        <dbReference type="ARBA" id="ARBA00004609"/>
    </source>
</evidence>
<evidence type="ECO:0000259" key="9">
    <source>
        <dbReference type="Pfam" id="PF10659"/>
    </source>
</evidence>
<comment type="function">
    <text evidence="1">VSG forms a coat on the surface of the parasite. The trypanosome evades the immune response of the host by expressing a series of antigenically distinct VSGs from an estimated 1000 VSG genes.</text>
</comment>
<accession>A0A1V0FZ33</accession>
<evidence type="ECO:0000256" key="4">
    <source>
        <dbReference type="ARBA" id="ARBA00022622"/>
    </source>
</evidence>
<dbReference type="AlphaFoldDB" id="A0A1V0FZ33"/>
<keyword evidence="7" id="KW-0325">Glycoprotein</keyword>
<evidence type="ECO:0000256" key="1">
    <source>
        <dbReference type="ARBA" id="ARBA00002523"/>
    </source>
</evidence>
<evidence type="ECO:0000259" key="10">
    <source>
        <dbReference type="Pfam" id="PF13206"/>
    </source>
</evidence>
<keyword evidence="3" id="KW-1003">Cell membrane</keyword>
<evidence type="ECO:0000256" key="8">
    <source>
        <dbReference type="ARBA" id="ARBA00023288"/>
    </source>
</evidence>
<keyword evidence="6" id="KW-0472">Membrane</keyword>
<dbReference type="InterPro" id="IPR025932">
    <property type="entry name" value="Trypano_VSG_B_N_dom"/>
</dbReference>
<dbReference type="VEuPathDB" id="TriTrypDB:Tb427_000419600"/>
<keyword evidence="5" id="KW-0732">Signal</keyword>
<dbReference type="GO" id="GO:0098552">
    <property type="term" value="C:side of membrane"/>
    <property type="evidence" value="ECO:0007669"/>
    <property type="project" value="UniProtKB-KW"/>
</dbReference>
<feature type="domain" description="Trypanosome variant surface glycoprotein B-type N-terminal" evidence="10">
    <location>
        <begin position="4"/>
        <end position="187"/>
    </location>
</feature>
<keyword evidence="8" id="KW-0449">Lipoprotein</keyword>
<dbReference type="EMBL" id="KY404543">
    <property type="protein sequence ID" value="ARB50794.1"/>
    <property type="molecule type" value="Genomic_DNA"/>
</dbReference>
<dbReference type="VEuPathDB" id="TriTrypDB:Tb927.11.20350"/>
<dbReference type="Gene3D" id="3.30.1680.40">
    <property type="match status" value="1"/>
</dbReference>
<evidence type="ECO:0000256" key="3">
    <source>
        <dbReference type="ARBA" id="ARBA00022475"/>
    </source>
</evidence>
<evidence type="ECO:0000256" key="5">
    <source>
        <dbReference type="ARBA" id="ARBA00022729"/>
    </source>
</evidence>
<dbReference type="Pfam" id="PF13206">
    <property type="entry name" value="VSG_B"/>
    <property type="match status" value="1"/>
</dbReference>
<evidence type="ECO:0000256" key="6">
    <source>
        <dbReference type="ARBA" id="ARBA00023136"/>
    </source>
</evidence>
<dbReference type="Pfam" id="PF10659">
    <property type="entry name" value="Trypan_glycop_C"/>
    <property type="match status" value="1"/>
</dbReference>
<organism evidence="11">
    <name type="scientific">Trypanosoma brucei</name>
    <dbReference type="NCBI Taxonomy" id="5691"/>
    <lineage>
        <taxon>Eukaryota</taxon>
        <taxon>Discoba</taxon>
        <taxon>Euglenozoa</taxon>
        <taxon>Kinetoplastea</taxon>
        <taxon>Metakinetoplastina</taxon>
        <taxon>Trypanosomatida</taxon>
        <taxon>Trypanosomatidae</taxon>
        <taxon>Trypanosoma</taxon>
    </lineage>
</organism>
<proteinExistence type="predicted"/>
<keyword evidence="4" id="KW-0336">GPI-anchor</keyword>
<protein>
    <submittedName>
        <fullName evidence="11">Variant surface glycoprotein</fullName>
    </submittedName>
</protein>
<dbReference type="GO" id="GO:0005886">
    <property type="term" value="C:plasma membrane"/>
    <property type="evidence" value="ECO:0007669"/>
    <property type="project" value="UniProtKB-SubCell"/>
</dbReference>
<dbReference type="InterPro" id="IPR019609">
    <property type="entry name" value="Variant_surf_glycoprt_trypan_C"/>
</dbReference>
<evidence type="ECO:0000313" key="11">
    <source>
        <dbReference type="EMBL" id="ARB50794.1"/>
    </source>
</evidence>
<reference evidence="11" key="1">
    <citation type="submission" date="2016-12" db="EMBL/GenBank/DDBJ databases">
        <title>Extending the VSGnome of Trypanosoma brucei strain TREU927.</title>
        <authorList>
            <person name="Cross G.A."/>
        </authorList>
    </citation>
    <scope>NUCLEOTIDE SEQUENCE</scope>
    <source>
        <strain evidence="11">Tb927.99.1046</strain>
    </source>
</reference>
<evidence type="ECO:0000256" key="7">
    <source>
        <dbReference type="ARBA" id="ARBA00023180"/>
    </source>
</evidence>